<proteinExistence type="predicted"/>
<accession>A0A6C0BQE5</accession>
<organism evidence="1">
    <name type="scientific">viral metagenome</name>
    <dbReference type="NCBI Taxonomy" id="1070528"/>
    <lineage>
        <taxon>unclassified sequences</taxon>
        <taxon>metagenomes</taxon>
        <taxon>organismal metagenomes</taxon>
    </lineage>
</organism>
<dbReference type="EMBL" id="MN739210">
    <property type="protein sequence ID" value="QHS93854.1"/>
    <property type="molecule type" value="Genomic_DNA"/>
</dbReference>
<reference evidence="1" key="1">
    <citation type="journal article" date="2020" name="Nature">
        <title>Giant virus diversity and host interactions through global metagenomics.</title>
        <authorList>
            <person name="Schulz F."/>
            <person name="Roux S."/>
            <person name="Paez-Espino D."/>
            <person name="Jungbluth S."/>
            <person name="Walsh D.A."/>
            <person name="Denef V.J."/>
            <person name="McMahon K.D."/>
            <person name="Konstantinidis K.T."/>
            <person name="Eloe-Fadrosh E.A."/>
            <person name="Kyrpides N.C."/>
            <person name="Woyke T."/>
        </authorList>
    </citation>
    <scope>NUCLEOTIDE SEQUENCE</scope>
    <source>
        <strain evidence="1">GVMAG-M-3300018080-19</strain>
    </source>
</reference>
<evidence type="ECO:0000313" key="1">
    <source>
        <dbReference type="EMBL" id="QHS93854.1"/>
    </source>
</evidence>
<dbReference type="AlphaFoldDB" id="A0A6C0BQE5"/>
<protein>
    <submittedName>
        <fullName evidence="1">Uncharacterized protein</fullName>
    </submittedName>
</protein>
<name>A0A6C0BQE5_9ZZZZ</name>
<sequence>MSEQCPECKKNVVDIIDCCLCCYYCKKSMLTMEDYRLNSGAHYVCKVAAGIPPDLIFSN</sequence>